<dbReference type="EMBL" id="KY971610">
    <property type="protein sequence ID" value="ASD52010.1"/>
    <property type="molecule type" value="Genomic_DNA"/>
</dbReference>
<reference evidence="1 2" key="1">
    <citation type="submission" date="2017-04" db="EMBL/GenBank/DDBJ databases">
        <title>Isolation of lytic bacteriophages infecting Pseudomonas strains for biocontrol of fish and shrimp spoilage during chilled storage.</title>
        <authorList>
            <person name="Yang Z."/>
            <person name="Tao X."/>
            <person name="Gao L."/>
            <person name="Rao S."/>
        </authorList>
    </citation>
    <scope>NUCLEOTIDE SEQUENCE [LARGE SCALE GENOMIC DNA]</scope>
</reference>
<name>A0A2U7N2E6_9CAUD</name>
<keyword evidence="2" id="KW-1185">Reference proteome</keyword>
<evidence type="ECO:0000313" key="2">
    <source>
        <dbReference type="Proteomes" id="UP000247773"/>
    </source>
</evidence>
<proteinExistence type="predicted"/>
<organism evidence="1 2">
    <name type="scientific">Pseudomonas phage PspYZU05</name>
    <dbReference type="NCBI Taxonomy" id="1983556"/>
    <lineage>
        <taxon>Viruses</taxon>
        <taxon>Duplodnaviria</taxon>
        <taxon>Heunggongvirae</taxon>
        <taxon>Uroviricota</taxon>
        <taxon>Caudoviricetes</taxon>
        <taxon>Pantevenvirales</taxon>
        <taxon>Straboviridae</taxon>
        <taxon>Jiangsuvirus</taxon>
        <taxon>Jiangsuvirus pspyzu05</taxon>
    </lineage>
</organism>
<protein>
    <submittedName>
        <fullName evidence="1">Uncharacterized protein</fullName>
    </submittedName>
</protein>
<evidence type="ECO:0000313" key="1">
    <source>
        <dbReference type="EMBL" id="ASD52010.1"/>
    </source>
</evidence>
<sequence>MLSQMIRAYVVQAEEHYAEVQKRIAERAATANQDLMPTIDKHGRMHAPCDGYYWEDNVYSGGSYLPFPMDFYEMLSELAGRPIWPSKKDYSVSSRVKATKQEALIIEEACGKFAEVSTGKIWSDGVSCYVYIKTSRKGLNNLIEDYIAEEAEKAKKLIEAKREAERALKGPAPEGRIQVKGKILSIKIVNVGSRFYGDPGVETKMIVQLENLSTVYGTLPMSLQDASKGDTVQFTAKFTPAEEDKTHAFFSRPTKGSIL</sequence>
<accession>A0A2U7N2E6</accession>
<dbReference type="Proteomes" id="UP000247773">
    <property type="component" value="Genome"/>
</dbReference>
<gene>
    <name evidence="1" type="ORF">PspYZU05_58</name>
</gene>